<dbReference type="Proteomes" id="UP000824890">
    <property type="component" value="Unassembled WGS sequence"/>
</dbReference>
<gene>
    <name evidence="1" type="ORF">HID58_014621</name>
</gene>
<reference evidence="1 2" key="1">
    <citation type="submission" date="2021-05" db="EMBL/GenBank/DDBJ databases">
        <title>Genome Assembly of Synthetic Allotetraploid Brassica napus Reveals Homoeologous Exchanges between Subgenomes.</title>
        <authorList>
            <person name="Davis J.T."/>
        </authorList>
    </citation>
    <scope>NUCLEOTIDE SEQUENCE [LARGE SCALE GENOMIC DNA]</scope>
    <source>
        <strain evidence="2">cv. Da-Ae</strain>
        <tissue evidence="1">Seedling</tissue>
    </source>
</reference>
<evidence type="ECO:0000313" key="2">
    <source>
        <dbReference type="Proteomes" id="UP000824890"/>
    </source>
</evidence>
<organism evidence="1 2">
    <name type="scientific">Brassica napus</name>
    <name type="common">Rape</name>
    <dbReference type="NCBI Taxonomy" id="3708"/>
    <lineage>
        <taxon>Eukaryota</taxon>
        <taxon>Viridiplantae</taxon>
        <taxon>Streptophyta</taxon>
        <taxon>Embryophyta</taxon>
        <taxon>Tracheophyta</taxon>
        <taxon>Spermatophyta</taxon>
        <taxon>Magnoliopsida</taxon>
        <taxon>eudicotyledons</taxon>
        <taxon>Gunneridae</taxon>
        <taxon>Pentapetalae</taxon>
        <taxon>rosids</taxon>
        <taxon>malvids</taxon>
        <taxon>Brassicales</taxon>
        <taxon>Brassicaceae</taxon>
        <taxon>Brassiceae</taxon>
        <taxon>Brassica</taxon>
    </lineage>
</organism>
<evidence type="ECO:0000313" key="1">
    <source>
        <dbReference type="EMBL" id="KAH0928894.1"/>
    </source>
</evidence>
<keyword evidence="2" id="KW-1185">Reference proteome</keyword>
<comment type="caution">
    <text evidence="1">The sequence shown here is derived from an EMBL/GenBank/DDBJ whole genome shotgun (WGS) entry which is preliminary data.</text>
</comment>
<proteinExistence type="predicted"/>
<accession>A0ABQ8DHS3</accession>
<sequence length="91" mass="11039">MQLDHSKMIINLRRTSDETGSGSGGVTEHTRRRWWWRDESEEPQMLYVSDQQQWLPDQIQSSLQMEPLRVVVVPFNRSRWRSRWRNPCRRG</sequence>
<name>A0ABQ8DHS3_BRANA</name>
<dbReference type="EMBL" id="JAGKQM010000004">
    <property type="protein sequence ID" value="KAH0928894.1"/>
    <property type="molecule type" value="Genomic_DNA"/>
</dbReference>
<protein>
    <submittedName>
        <fullName evidence="1">Uncharacterized protein</fullName>
    </submittedName>
</protein>